<accession>A0A2P2JIV7</accession>
<sequence length="51" mass="6026">MADVKAISSYIIEMLICVCELNYVTYRGLGLRFGVMFFISCKWVMHKEFRI</sequence>
<evidence type="ECO:0000313" key="1">
    <source>
        <dbReference type="EMBL" id="MBW93374.1"/>
    </source>
</evidence>
<dbReference type="AlphaFoldDB" id="A0A2P2JIV7"/>
<reference evidence="1" key="1">
    <citation type="submission" date="2018-02" db="EMBL/GenBank/DDBJ databases">
        <title>Rhizophora mucronata_Transcriptome.</title>
        <authorList>
            <person name="Meera S.P."/>
            <person name="Sreeshan A."/>
            <person name="Augustine A."/>
        </authorList>
    </citation>
    <scope>NUCLEOTIDE SEQUENCE</scope>
    <source>
        <tissue evidence="1">Leaf</tissue>
    </source>
</reference>
<dbReference type="EMBL" id="GGEC01012891">
    <property type="protein sequence ID" value="MBW93374.1"/>
    <property type="molecule type" value="Transcribed_RNA"/>
</dbReference>
<name>A0A2P2JIV7_RHIMU</name>
<organism evidence="1">
    <name type="scientific">Rhizophora mucronata</name>
    <name type="common">Asiatic mangrove</name>
    <dbReference type="NCBI Taxonomy" id="61149"/>
    <lineage>
        <taxon>Eukaryota</taxon>
        <taxon>Viridiplantae</taxon>
        <taxon>Streptophyta</taxon>
        <taxon>Embryophyta</taxon>
        <taxon>Tracheophyta</taxon>
        <taxon>Spermatophyta</taxon>
        <taxon>Magnoliopsida</taxon>
        <taxon>eudicotyledons</taxon>
        <taxon>Gunneridae</taxon>
        <taxon>Pentapetalae</taxon>
        <taxon>rosids</taxon>
        <taxon>fabids</taxon>
        <taxon>Malpighiales</taxon>
        <taxon>Rhizophoraceae</taxon>
        <taxon>Rhizophora</taxon>
    </lineage>
</organism>
<protein>
    <submittedName>
        <fullName evidence="1">Uncharacterized protein</fullName>
    </submittedName>
</protein>
<proteinExistence type="predicted"/>